<feature type="binding site" evidence="6">
    <location>
        <position position="5"/>
    </location>
    <ligand>
        <name>Mg(2+)</name>
        <dbReference type="ChEBI" id="CHEBI:18420"/>
    </ligand>
</feature>
<dbReference type="HAMAP" id="MF_00265">
    <property type="entry name" value="VapC_Nob1"/>
    <property type="match status" value="1"/>
</dbReference>
<evidence type="ECO:0000313" key="9">
    <source>
        <dbReference type="Proteomes" id="UP001138997"/>
    </source>
</evidence>
<dbReference type="AlphaFoldDB" id="A0A9X1NJQ9"/>
<comment type="function">
    <text evidence="6">Toxic component of a toxin-antitoxin (TA) system. An RNase.</text>
</comment>
<gene>
    <name evidence="6" type="primary">vapC</name>
    <name evidence="8" type="ORF">LR394_26200</name>
</gene>
<evidence type="ECO:0000256" key="5">
    <source>
        <dbReference type="ARBA" id="ARBA00022842"/>
    </source>
</evidence>
<accession>A0A9X1NJQ9</accession>
<dbReference type="Pfam" id="PF01850">
    <property type="entry name" value="PIN"/>
    <property type="match status" value="1"/>
</dbReference>
<dbReference type="CDD" id="cd09874">
    <property type="entry name" value="PIN_MT3492-like"/>
    <property type="match status" value="1"/>
</dbReference>
<comment type="cofactor">
    <cofactor evidence="6">
        <name>Mg(2+)</name>
        <dbReference type="ChEBI" id="CHEBI:18420"/>
    </cofactor>
</comment>
<evidence type="ECO:0000313" key="8">
    <source>
        <dbReference type="EMBL" id="MCD5314403.1"/>
    </source>
</evidence>
<dbReference type="Proteomes" id="UP001138997">
    <property type="component" value="Unassembled WGS sequence"/>
</dbReference>
<comment type="caution">
    <text evidence="8">The sequence shown here is derived from an EMBL/GenBank/DDBJ whole genome shotgun (WGS) entry which is preliminary data.</text>
</comment>
<evidence type="ECO:0000256" key="6">
    <source>
        <dbReference type="HAMAP-Rule" id="MF_00265"/>
    </source>
</evidence>
<dbReference type="RefSeq" id="WP_231446884.1">
    <property type="nucleotide sequence ID" value="NZ_JAJOMB010000016.1"/>
</dbReference>
<dbReference type="GO" id="GO:0090729">
    <property type="term" value="F:toxin activity"/>
    <property type="evidence" value="ECO:0007669"/>
    <property type="project" value="UniProtKB-KW"/>
</dbReference>
<dbReference type="InterPro" id="IPR022907">
    <property type="entry name" value="VapC_family"/>
</dbReference>
<keyword evidence="2 6" id="KW-0540">Nuclease</keyword>
<feature type="binding site" evidence="6">
    <location>
        <position position="91"/>
    </location>
    <ligand>
        <name>Mg(2+)</name>
        <dbReference type="ChEBI" id="CHEBI:18420"/>
    </ligand>
</feature>
<keyword evidence="1 6" id="KW-1277">Toxin-antitoxin system</keyword>
<dbReference type="GO" id="GO:0004540">
    <property type="term" value="F:RNA nuclease activity"/>
    <property type="evidence" value="ECO:0007669"/>
    <property type="project" value="InterPro"/>
</dbReference>
<organism evidence="8 9">
    <name type="scientific">Kineosporia babensis</name>
    <dbReference type="NCBI Taxonomy" id="499548"/>
    <lineage>
        <taxon>Bacteria</taxon>
        <taxon>Bacillati</taxon>
        <taxon>Actinomycetota</taxon>
        <taxon>Actinomycetes</taxon>
        <taxon>Kineosporiales</taxon>
        <taxon>Kineosporiaceae</taxon>
        <taxon>Kineosporia</taxon>
    </lineage>
</organism>
<keyword evidence="3 6" id="KW-0479">Metal-binding</keyword>
<dbReference type="InterPro" id="IPR029060">
    <property type="entry name" value="PIN-like_dom_sf"/>
</dbReference>
<name>A0A9X1NJQ9_9ACTN</name>
<dbReference type="GO" id="GO:0016787">
    <property type="term" value="F:hydrolase activity"/>
    <property type="evidence" value="ECO:0007669"/>
    <property type="project" value="UniProtKB-KW"/>
</dbReference>
<dbReference type="Gene3D" id="3.40.50.1010">
    <property type="entry name" value="5'-nuclease"/>
    <property type="match status" value="1"/>
</dbReference>
<dbReference type="GO" id="GO:0000287">
    <property type="term" value="F:magnesium ion binding"/>
    <property type="evidence" value="ECO:0007669"/>
    <property type="project" value="UniProtKB-UniRule"/>
</dbReference>
<dbReference type="EC" id="3.1.-.-" evidence="6"/>
<protein>
    <recommendedName>
        <fullName evidence="6">Ribonuclease VapC</fullName>
        <shortName evidence="6">RNase VapC</shortName>
        <ecNumber evidence="6">3.1.-.-</ecNumber>
    </recommendedName>
    <alternativeName>
        <fullName evidence="6">Toxin VapC</fullName>
    </alternativeName>
</protein>
<sequence>MIYLDSAAVVKMVRQETHSSDLIGWLNKHDGVPLVSSALVEVEVPRALRRSAPEALIGVPSAIGRIFRVEIDATVRDTAAAFTDPMVRSLDAIHLATARTLSNASGGDLTAFVTYDQRLLASAAASGLPVASPGRD</sequence>
<dbReference type="SUPFAM" id="SSF88723">
    <property type="entry name" value="PIN domain-like"/>
    <property type="match status" value="1"/>
</dbReference>
<proteinExistence type="inferred from homology"/>
<keyword evidence="5 6" id="KW-0460">Magnesium</keyword>
<keyword evidence="6" id="KW-0800">Toxin</keyword>
<evidence type="ECO:0000256" key="4">
    <source>
        <dbReference type="ARBA" id="ARBA00022801"/>
    </source>
</evidence>
<dbReference type="InterPro" id="IPR002716">
    <property type="entry name" value="PIN_dom"/>
</dbReference>
<dbReference type="EMBL" id="JAJOMB010000016">
    <property type="protein sequence ID" value="MCD5314403.1"/>
    <property type="molecule type" value="Genomic_DNA"/>
</dbReference>
<evidence type="ECO:0000256" key="3">
    <source>
        <dbReference type="ARBA" id="ARBA00022723"/>
    </source>
</evidence>
<reference evidence="8" key="1">
    <citation type="submission" date="2021-11" db="EMBL/GenBank/DDBJ databases">
        <title>Streptomyces corallinus and Kineosporia corallina sp. nov., two new coral-derived marine actinobacteria.</title>
        <authorList>
            <person name="Buangrab K."/>
            <person name="Sutthacheep M."/>
            <person name="Yeemin T."/>
            <person name="Harunari E."/>
            <person name="Igarashi Y."/>
            <person name="Sripreechasak P."/>
            <person name="Kanchanasin P."/>
            <person name="Tanasupawat S."/>
            <person name="Phongsopitanun W."/>
        </authorList>
    </citation>
    <scope>NUCLEOTIDE SEQUENCE</scope>
    <source>
        <strain evidence="8">JCM 31032</strain>
    </source>
</reference>
<keyword evidence="9" id="KW-1185">Reference proteome</keyword>
<feature type="domain" description="PIN" evidence="7">
    <location>
        <begin position="2"/>
        <end position="119"/>
    </location>
</feature>
<evidence type="ECO:0000256" key="2">
    <source>
        <dbReference type="ARBA" id="ARBA00022722"/>
    </source>
</evidence>
<evidence type="ECO:0000259" key="7">
    <source>
        <dbReference type="Pfam" id="PF01850"/>
    </source>
</evidence>
<comment type="similarity">
    <text evidence="6">Belongs to the PINc/VapC protein family.</text>
</comment>
<evidence type="ECO:0000256" key="1">
    <source>
        <dbReference type="ARBA" id="ARBA00022649"/>
    </source>
</evidence>
<keyword evidence="4 6" id="KW-0378">Hydrolase</keyword>